<reference evidence="3" key="1">
    <citation type="journal article" date="2019" name="Environ. Microbiol.">
        <title>Fungal ecological strategies reflected in gene transcription - a case study of two litter decomposers.</title>
        <authorList>
            <person name="Barbi F."/>
            <person name="Kohler A."/>
            <person name="Barry K."/>
            <person name="Baskaran P."/>
            <person name="Daum C."/>
            <person name="Fauchery L."/>
            <person name="Ihrmark K."/>
            <person name="Kuo A."/>
            <person name="LaButti K."/>
            <person name="Lipzen A."/>
            <person name="Morin E."/>
            <person name="Grigoriev I.V."/>
            <person name="Henrissat B."/>
            <person name="Lindahl B."/>
            <person name="Martin F."/>
        </authorList>
    </citation>
    <scope>NUCLEOTIDE SEQUENCE</scope>
    <source>
        <strain evidence="3">JB14</strain>
    </source>
</reference>
<keyword evidence="2" id="KW-0812">Transmembrane</keyword>
<dbReference type="Proteomes" id="UP000799118">
    <property type="component" value="Unassembled WGS sequence"/>
</dbReference>
<dbReference type="CDD" id="cd12087">
    <property type="entry name" value="TM_EGFR-like"/>
    <property type="match status" value="1"/>
</dbReference>
<organism evidence="3 4">
    <name type="scientific">Gymnopus androsaceus JB14</name>
    <dbReference type="NCBI Taxonomy" id="1447944"/>
    <lineage>
        <taxon>Eukaryota</taxon>
        <taxon>Fungi</taxon>
        <taxon>Dikarya</taxon>
        <taxon>Basidiomycota</taxon>
        <taxon>Agaricomycotina</taxon>
        <taxon>Agaricomycetes</taxon>
        <taxon>Agaricomycetidae</taxon>
        <taxon>Agaricales</taxon>
        <taxon>Marasmiineae</taxon>
        <taxon>Omphalotaceae</taxon>
        <taxon>Gymnopus</taxon>
    </lineage>
</organism>
<gene>
    <name evidence="3" type="ORF">BT96DRAFT_1006472</name>
</gene>
<keyword evidence="2" id="KW-0472">Membrane</keyword>
<name>A0A6A4GKH0_9AGAR</name>
<keyword evidence="4" id="KW-1185">Reference proteome</keyword>
<evidence type="ECO:0000256" key="1">
    <source>
        <dbReference type="SAM" id="MobiDB-lite"/>
    </source>
</evidence>
<feature type="compositionally biased region" description="Pro residues" evidence="1">
    <location>
        <begin position="120"/>
        <end position="133"/>
    </location>
</feature>
<feature type="compositionally biased region" description="Basic and acidic residues" evidence="1">
    <location>
        <begin position="146"/>
        <end position="155"/>
    </location>
</feature>
<feature type="transmembrane region" description="Helical" evidence="2">
    <location>
        <begin position="19"/>
        <end position="43"/>
    </location>
</feature>
<protein>
    <submittedName>
        <fullName evidence="3">Uncharacterized protein</fullName>
    </submittedName>
</protein>
<keyword evidence="2" id="KW-1133">Transmembrane helix</keyword>
<evidence type="ECO:0000256" key="2">
    <source>
        <dbReference type="SAM" id="Phobius"/>
    </source>
</evidence>
<evidence type="ECO:0000313" key="4">
    <source>
        <dbReference type="Proteomes" id="UP000799118"/>
    </source>
</evidence>
<proteinExistence type="predicted"/>
<dbReference type="EMBL" id="ML769919">
    <property type="protein sequence ID" value="KAE9386038.1"/>
    <property type="molecule type" value="Genomic_DNA"/>
</dbReference>
<dbReference type="AlphaFoldDB" id="A0A6A4GKH0"/>
<evidence type="ECO:0000313" key="3">
    <source>
        <dbReference type="EMBL" id="KAE9386038.1"/>
    </source>
</evidence>
<feature type="compositionally biased region" description="Basic and acidic residues" evidence="1">
    <location>
        <begin position="162"/>
        <end position="174"/>
    </location>
</feature>
<sequence length="190" mass="21139">MTIPAISAVGENSTHKLHIPAIVGGVVSGIVTLIIVALLLFIWNQRQKHVLPSNQFGVSPFTDLRDSEAIPTSNMEESLQVDNHTTPLALDDDVGIFKNVTRHGHCRRRIARKVGSIPKTGPPPEEQPQPTPAPEANQRMSQSEVVEEKDLHPEESMPVEVPHAEVEEVVEHARGGCSSYEESERRRWRR</sequence>
<accession>A0A6A4GKH0</accession>
<feature type="region of interest" description="Disordered" evidence="1">
    <location>
        <begin position="110"/>
        <end position="190"/>
    </location>
</feature>